<dbReference type="RefSeq" id="WP_015703206.1">
    <property type="nucleotide sequence ID" value="NC_015663.1"/>
</dbReference>
<gene>
    <name evidence="1" type="ordered locus">EAE_01190</name>
</gene>
<dbReference type="InterPro" id="IPR010696">
    <property type="entry name" value="DUF1272"/>
</dbReference>
<name>A0A0H3FK32_KLEAK</name>
<evidence type="ECO:0000313" key="1">
    <source>
        <dbReference type="EMBL" id="AEG95174.1"/>
    </source>
</evidence>
<accession>A0A0H3FK32</accession>
<sequence length="75" mass="8648">MLELRPNCECCDKDLPPESKEAYICSFECTFCIDCVTQRFDGQCPNCGGELVRRPIRPEASLLRYPASSERHYKQ</sequence>
<dbReference type="Proteomes" id="UP000008881">
    <property type="component" value="Chromosome"/>
</dbReference>
<evidence type="ECO:0000313" key="2">
    <source>
        <dbReference type="Proteomes" id="UP000008881"/>
    </source>
</evidence>
<proteinExistence type="predicted"/>
<dbReference type="OrthoDB" id="9808883at2"/>
<dbReference type="GeneID" id="93313367"/>
<dbReference type="EMBL" id="CP002824">
    <property type="protein sequence ID" value="AEG95174.1"/>
    <property type="molecule type" value="Genomic_DNA"/>
</dbReference>
<dbReference type="KEGG" id="eae:EAE_01190"/>
<protein>
    <recommendedName>
        <fullName evidence="3">DUF1272 domain-containing protein</fullName>
    </recommendedName>
</protein>
<dbReference type="Pfam" id="PF06906">
    <property type="entry name" value="DUF1272"/>
    <property type="match status" value="1"/>
</dbReference>
<dbReference type="HOGENOM" id="CLU_179050_0_1_6"/>
<organism evidence="1 2">
    <name type="scientific">Klebsiella aerogenes (strain ATCC 13048 / DSM 30053 / CCUG 1429 / JCM 1235 / KCTC 2190 / NBRC 13534 / NCIMB 10102 / NCTC 10006 / CDC 819-56)</name>
    <name type="common">Enterobacter aerogenes</name>
    <dbReference type="NCBI Taxonomy" id="1028307"/>
    <lineage>
        <taxon>Bacteria</taxon>
        <taxon>Pseudomonadati</taxon>
        <taxon>Pseudomonadota</taxon>
        <taxon>Gammaproteobacteria</taxon>
        <taxon>Enterobacterales</taxon>
        <taxon>Enterobacteriaceae</taxon>
        <taxon>Klebsiella/Raoultella group</taxon>
        <taxon>Klebsiella</taxon>
    </lineage>
</organism>
<dbReference type="eggNOG" id="COG3813">
    <property type="taxonomic scope" value="Bacteria"/>
</dbReference>
<keyword evidence="2" id="KW-1185">Reference proteome</keyword>
<reference evidence="1 2" key="1">
    <citation type="journal article" date="2012" name="J. Bacteriol.">
        <title>Complete genome sequence of Enterobacter aerogenes KCTC 2190.</title>
        <authorList>
            <person name="Shin S.H."/>
            <person name="Kim S."/>
            <person name="Kim J.Y."/>
            <person name="Lee S."/>
            <person name="Um Y."/>
            <person name="Oh M.K."/>
            <person name="Kim Y.R."/>
            <person name="Lee J."/>
            <person name="Yang K.S."/>
        </authorList>
    </citation>
    <scope>NUCLEOTIDE SEQUENCE [LARGE SCALE GENOMIC DNA]</scope>
    <source>
        <strain evidence="1 2">KCTC 2190</strain>
    </source>
</reference>
<dbReference type="AlphaFoldDB" id="A0A0H3FK32"/>
<evidence type="ECO:0008006" key="3">
    <source>
        <dbReference type="Google" id="ProtNLM"/>
    </source>
</evidence>